<evidence type="ECO:0000313" key="2">
    <source>
        <dbReference type="EMBL" id="DAD68543.1"/>
    </source>
</evidence>
<organism evidence="2">
    <name type="scientific">Siphoviridae sp. ct3CA7</name>
    <dbReference type="NCBI Taxonomy" id="2823561"/>
    <lineage>
        <taxon>Viruses</taxon>
        <taxon>Duplodnaviria</taxon>
        <taxon>Heunggongvirae</taxon>
        <taxon>Uroviricota</taxon>
        <taxon>Caudoviricetes</taxon>
    </lineage>
</organism>
<sequence length="32" mass="3460">MPRPRGEGGCASHGRDQPHMWPPPQIIAGLLP</sequence>
<protein>
    <submittedName>
        <fullName evidence="2">Uncharacterized protein</fullName>
    </submittedName>
</protein>
<name>A0A8S5LF29_9CAUD</name>
<evidence type="ECO:0000256" key="1">
    <source>
        <dbReference type="SAM" id="MobiDB-lite"/>
    </source>
</evidence>
<reference evidence="2" key="1">
    <citation type="journal article" date="2021" name="Proc. Natl. Acad. Sci. U.S.A.">
        <title>A Catalog of Tens of Thousands of Viruses from Human Metagenomes Reveals Hidden Associations with Chronic Diseases.</title>
        <authorList>
            <person name="Tisza M.J."/>
            <person name="Buck C.B."/>
        </authorList>
    </citation>
    <scope>NUCLEOTIDE SEQUENCE</scope>
    <source>
        <strain evidence="2">Ct3CA7</strain>
    </source>
</reference>
<dbReference type="EMBL" id="BK014704">
    <property type="protein sequence ID" value="DAD68543.1"/>
    <property type="molecule type" value="Genomic_DNA"/>
</dbReference>
<accession>A0A8S5LF29</accession>
<feature type="region of interest" description="Disordered" evidence="1">
    <location>
        <begin position="1"/>
        <end position="32"/>
    </location>
</feature>
<proteinExistence type="predicted"/>